<organism evidence="2 3">
    <name type="scientific">Bacillus bingmayongensis</name>
    <dbReference type="NCBI Taxonomy" id="1150157"/>
    <lineage>
        <taxon>Bacteria</taxon>
        <taxon>Bacillati</taxon>
        <taxon>Bacillota</taxon>
        <taxon>Bacilli</taxon>
        <taxon>Bacillales</taxon>
        <taxon>Bacillaceae</taxon>
        <taxon>Bacillus</taxon>
    </lineage>
</organism>
<feature type="coiled-coil region" evidence="1">
    <location>
        <begin position="153"/>
        <end position="180"/>
    </location>
</feature>
<reference evidence="3" key="1">
    <citation type="submission" date="2023-11" db="EMBL/GenBank/DDBJ databases">
        <title>Genome Sequence of Bacillus pseudomycoides stain BUPM19.</title>
        <authorList>
            <person name="Farhat A."/>
        </authorList>
    </citation>
    <scope>NUCLEOTIDE SEQUENCE [LARGE SCALE GENOMIC DNA]</scope>
    <source>
        <strain evidence="3">BUPM19</strain>
    </source>
</reference>
<accession>A0ABU5K0L6</accession>
<proteinExistence type="predicted"/>
<sequence length="273" mass="31725">MSIIKKIGRFCPVDDTGYIINDSHINKIQSVFLEVIQEVKDTCFQSLQDDLHSIYIRGSIPRGIGIEGIADIDTIILVRKAPEEINLEWSENIEQQLLQKFNSISGVELSFYDVEEVIHSAYFSFISFMIQTHGVCIFGEDIRPRLTKYKVSKELAYEHLIHLQAQIEQAREELIHNEGREDIKDCCRWIMKIVVRAGLALTIDREGLYSRDLYPAYELFSKHFPEQERNMRKALQYAVNPIGEIIEILTFLNNFGSWMIKEADHYLNNSEFS</sequence>
<comment type="caution">
    <text evidence="2">The sequence shown here is derived from an EMBL/GenBank/DDBJ whole genome shotgun (WGS) entry which is preliminary data.</text>
</comment>
<keyword evidence="3" id="KW-1185">Reference proteome</keyword>
<evidence type="ECO:0000313" key="3">
    <source>
        <dbReference type="Proteomes" id="UP001291930"/>
    </source>
</evidence>
<dbReference type="RefSeq" id="WP_374218554.1">
    <property type="nucleotide sequence ID" value="NZ_JAXOVW010000044.1"/>
</dbReference>
<dbReference type="EMBL" id="JAXOVW010000044">
    <property type="protein sequence ID" value="MDZ5608977.1"/>
    <property type="molecule type" value="Genomic_DNA"/>
</dbReference>
<keyword evidence="1" id="KW-0175">Coiled coil</keyword>
<protein>
    <submittedName>
        <fullName evidence="2">Nucleotidyltransferase</fullName>
    </submittedName>
</protein>
<dbReference type="Proteomes" id="UP001291930">
    <property type="component" value="Unassembled WGS sequence"/>
</dbReference>
<name>A0ABU5K0L6_9BACI</name>
<gene>
    <name evidence="2" type="ORF">U2I54_18370</name>
</gene>
<evidence type="ECO:0000313" key="2">
    <source>
        <dbReference type="EMBL" id="MDZ5608977.1"/>
    </source>
</evidence>
<evidence type="ECO:0000256" key="1">
    <source>
        <dbReference type="SAM" id="Coils"/>
    </source>
</evidence>